<proteinExistence type="inferred from homology"/>
<reference evidence="11" key="1">
    <citation type="submission" date="2023-03" db="EMBL/GenBank/DDBJ databases">
        <title>Massive genome expansion in bonnet fungi (Mycena s.s.) driven by repeated elements and novel gene families across ecological guilds.</title>
        <authorList>
            <consortium name="Lawrence Berkeley National Laboratory"/>
            <person name="Harder C.B."/>
            <person name="Miyauchi S."/>
            <person name="Viragh M."/>
            <person name="Kuo A."/>
            <person name="Thoen E."/>
            <person name="Andreopoulos B."/>
            <person name="Lu D."/>
            <person name="Skrede I."/>
            <person name="Drula E."/>
            <person name="Henrissat B."/>
            <person name="Morin E."/>
            <person name="Kohler A."/>
            <person name="Barry K."/>
            <person name="LaButti K."/>
            <person name="Morin E."/>
            <person name="Salamov A."/>
            <person name="Lipzen A."/>
            <person name="Mereny Z."/>
            <person name="Hegedus B."/>
            <person name="Baldrian P."/>
            <person name="Stursova M."/>
            <person name="Weitz H."/>
            <person name="Taylor A."/>
            <person name="Grigoriev I.V."/>
            <person name="Nagy L.G."/>
            <person name="Martin F."/>
            <person name="Kauserud H."/>
        </authorList>
    </citation>
    <scope>NUCLEOTIDE SEQUENCE</scope>
    <source>
        <strain evidence="11">CBHHK200</strain>
    </source>
</reference>
<name>A0AAD6SI66_9AGAR</name>
<keyword evidence="2" id="KW-0719">Serine esterase</keyword>
<evidence type="ECO:0000256" key="3">
    <source>
        <dbReference type="ARBA" id="ARBA00022651"/>
    </source>
</evidence>
<dbReference type="SUPFAM" id="SSF53474">
    <property type="entry name" value="alpha/beta-Hydrolases"/>
    <property type="match status" value="1"/>
</dbReference>
<dbReference type="Pfam" id="PF07519">
    <property type="entry name" value="Tannase"/>
    <property type="match status" value="2"/>
</dbReference>
<keyword evidence="5" id="KW-0732">Signal</keyword>
<organism evidence="11 12">
    <name type="scientific">Mycena alexandri</name>
    <dbReference type="NCBI Taxonomy" id="1745969"/>
    <lineage>
        <taxon>Eukaryota</taxon>
        <taxon>Fungi</taxon>
        <taxon>Dikarya</taxon>
        <taxon>Basidiomycota</taxon>
        <taxon>Agaricomycotina</taxon>
        <taxon>Agaricomycetes</taxon>
        <taxon>Agaricomycetidae</taxon>
        <taxon>Agaricales</taxon>
        <taxon>Marasmiineae</taxon>
        <taxon>Mycenaceae</taxon>
        <taxon>Mycena</taxon>
    </lineage>
</organism>
<dbReference type="GO" id="GO:0046872">
    <property type="term" value="F:metal ion binding"/>
    <property type="evidence" value="ECO:0007669"/>
    <property type="project" value="UniProtKB-KW"/>
</dbReference>
<dbReference type="Proteomes" id="UP001218188">
    <property type="component" value="Unassembled WGS sequence"/>
</dbReference>
<dbReference type="GO" id="GO:0045493">
    <property type="term" value="P:xylan catabolic process"/>
    <property type="evidence" value="ECO:0007669"/>
    <property type="project" value="UniProtKB-KW"/>
</dbReference>
<protein>
    <recommendedName>
        <fullName evidence="10">Carboxylic ester hydrolase</fullName>
        <ecNumber evidence="10">3.1.1.-</ecNumber>
    </recommendedName>
</protein>
<comment type="caution">
    <text evidence="11">The sequence shown here is derived from an EMBL/GenBank/DDBJ whole genome shotgun (WGS) entry which is preliminary data.</text>
</comment>
<evidence type="ECO:0000256" key="1">
    <source>
        <dbReference type="ARBA" id="ARBA00006249"/>
    </source>
</evidence>
<sequence length="467" mass="50701">MDFPDITLKFLAKEPHAACLALKSSLKLKNTTVTDVSYLLAGSTVGTTPGCGGWGTTDVHTAVCRVQFFTNTTDTSSVRAEAWLPDEWYGRFLATGNGGLGGCIYYGGLDYGTSLHFATVGSNNGHDGNDGIVFLNQPEVIRDFAFPVIVKQITEAYYGRPHEKAGASDGLYNHLLHWEGMLGRHIGAPNPSSSPAFIPPAMWKVIAAEIMQQCDGVDGVLDGIISEPDLCVFRPERLLCTSRRPLDSCLTPPQVAALHKIYSPLYGRHGDLVYPRFDPGAESDPHWLKYAVLNDTEFDFSNYGFDELELMDAINPGGIATWNGNLSAFRDRGGKFLTFHGRADPLIPSGNSKRMYDLLAYTLRAPAASLDAFYRLFLVPGMGHCLGGPGATRFGQYFRGSNAVNASSHNILLALVDWVEGGVAPDTVIGTAEQGGATRAHCRYPQESVWNGREFVYMPGLKSSESA</sequence>
<dbReference type="PANTHER" id="PTHR33938">
    <property type="entry name" value="FERULOYL ESTERASE B-RELATED"/>
    <property type="match status" value="1"/>
</dbReference>
<keyword evidence="6 10" id="KW-0378">Hydrolase</keyword>
<keyword evidence="8" id="KW-1015">Disulfide bond</keyword>
<comment type="similarity">
    <text evidence="1 10">Belongs to the tannase family.</text>
</comment>
<keyword evidence="4" id="KW-0479">Metal-binding</keyword>
<evidence type="ECO:0000256" key="6">
    <source>
        <dbReference type="ARBA" id="ARBA00022801"/>
    </source>
</evidence>
<evidence type="ECO:0000313" key="12">
    <source>
        <dbReference type="Proteomes" id="UP001218188"/>
    </source>
</evidence>
<dbReference type="InterPro" id="IPR011118">
    <property type="entry name" value="Tannase/feruloyl_esterase"/>
</dbReference>
<evidence type="ECO:0000256" key="9">
    <source>
        <dbReference type="ARBA" id="ARBA00034075"/>
    </source>
</evidence>
<evidence type="ECO:0000256" key="4">
    <source>
        <dbReference type="ARBA" id="ARBA00022723"/>
    </source>
</evidence>
<keyword evidence="3" id="KW-0858">Xylan degradation</keyword>
<keyword evidence="7" id="KW-0106">Calcium</keyword>
<dbReference type="AlphaFoldDB" id="A0AAD6SI66"/>
<keyword evidence="3" id="KW-0624">Polysaccharide degradation</keyword>
<dbReference type="EMBL" id="JARJCM010000117">
    <property type="protein sequence ID" value="KAJ7027959.1"/>
    <property type="molecule type" value="Genomic_DNA"/>
</dbReference>
<evidence type="ECO:0000256" key="10">
    <source>
        <dbReference type="RuleBase" id="RU361238"/>
    </source>
</evidence>
<evidence type="ECO:0000256" key="5">
    <source>
        <dbReference type="ARBA" id="ARBA00022729"/>
    </source>
</evidence>
<evidence type="ECO:0000256" key="7">
    <source>
        <dbReference type="ARBA" id="ARBA00022837"/>
    </source>
</evidence>
<gene>
    <name evidence="11" type="ORF">C8F04DRAFT_1212256</name>
</gene>
<evidence type="ECO:0000256" key="8">
    <source>
        <dbReference type="ARBA" id="ARBA00023157"/>
    </source>
</evidence>
<comment type="catalytic activity">
    <reaction evidence="9">
        <text>feruloyl-polysaccharide + H2O = ferulate + polysaccharide.</text>
        <dbReference type="EC" id="3.1.1.73"/>
    </reaction>
</comment>
<keyword evidence="12" id="KW-1185">Reference proteome</keyword>
<dbReference type="EC" id="3.1.1.-" evidence="10"/>
<evidence type="ECO:0000256" key="2">
    <source>
        <dbReference type="ARBA" id="ARBA00022487"/>
    </source>
</evidence>
<accession>A0AAD6SI66</accession>
<dbReference type="GO" id="GO:0030600">
    <property type="term" value="F:feruloyl esterase activity"/>
    <property type="evidence" value="ECO:0007669"/>
    <property type="project" value="UniProtKB-EC"/>
</dbReference>
<dbReference type="InterPro" id="IPR029058">
    <property type="entry name" value="AB_hydrolase_fold"/>
</dbReference>
<dbReference type="PANTHER" id="PTHR33938:SF15">
    <property type="entry name" value="FERULOYL ESTERASE B-RELATED"/>
    <property type="match status" value="1"/>
</dbReference>
<evidence type="ECO:0000313" key="11">
    <source>
        <dbReference type="EMBL" id="KAJ7027959.1"/>
    </source>
</evidence>
<keyword evidence="3" id="KW-0119">Carbohydrate metabolism</keyword>